<feature type="chain" id="PRO_5045516294" evidence="1">
    <location>
        <begin position="44"/>
        <end position="117"/>
    </location>
</feature>
<accession>A0ABR2YG91</accession>
<gene>
    <name evidence="2" type="ORF">WJX75_003464</name>
</gene>
<evidence type="ECO:0000313" key="3">
    <source>
        <dbReference type="Proteomes" id="UP001491310"/>
    </source>
</evidence>
<sequence length="117" mass="12691">MPKDRVKRQLSFDIQRSKMNSNQTAAVLLCALFAVSCLHTSSAVNCYDSANCGLCSYCGRQNECPNGDGTQQAKDLCTCSFQCGSAFGCNSGVCKGRRRVLGEVSNDWADLTPDMIF</sequence>
<evidence type="ECO:0000313" key="2">
    <source>
        <dbReference type="EMBL" id="KAK9904834.1"/>
    </source>
</evidence>
<keyword evidence="1" id="KW-0732">Signal</keyword>
<organism evidence="2 3">
    <name type="scientific">Coccomyxa subellipsoidea</name>
    <dbReference type="NCBI Taxonomy" id="248742"/>
    <lineage>
        <taxon>Eukaryota</taxon>
        <taxon>Viridiplantae</taxon>
        <taxon>Chlorophyta</taxon>
        <taxon>core chlorophytes</taxon>
        <taxon>Trebouxiophyceae</taxon>
        <taxon>Trebouxiophyceae incertae sedis</taxon>
        <taxon>Coccomyxaceae</taxon>
        <taxon>Coccomyxa</taxon>
    </lineage>
</organism>
<protein>
    <submittedName>
        <fullName evidence="2">Uncharacterized protein</fullName>
    </submittedName>
</protein>
<reference evidence="2 3" key="1">
    <citation type="journal article" date="2024" name="Nat. Commun.">
        <title>Phylogenomics reveals the evolutionary origins of lichenization in chlorophyte algae.</title>
        <authorList>
            <person name="Puginier C."/>
            <person name="Libourel C."/>
            <person name="Otte J."/>
            <person name="Skaloud P."/>
            <person name="Haon M."/>
            <person name="Grisel S."/>
            <person name="Petersen M."/>
            <person name="Berrin J.G."/>
            <person name="Delaux P.M."/>
            <person name="Dal Grande F."/>
            <person name="Keller J."/>
        </authorList>
    </citation>
    <scope>NUCLEOTIDE SEQUENCE [LARGE SCALE GENOMIC DNA]</scope>
    <source>
        <strain evidence="2 3">SAG 216-7</strain>
    </source>
</reference>
<keyword evidence="3" id="KW-1185">Reference proteome</keyword>
<dbReference type="EMBL" id="JALJOT010000012">
    <property type="protein sequence ID" value="KAK9904834.1"/>
    <property type="molecule type" value="Genomic_DNA"/>
</dbReference>
<comment type="caution">
    <text evidence="2">The sequence shown here is derived from an EMBL/GenBank/DDBJ whole genome shotgun (WGS) entry which is preliminary data.</text>
</comment>
<proteinExistence type="predicted"/>
<name>A0ABR2YG91_9CHLO</name>
<evidence type="ECO:0000256" key="1">
    <source>
        <dbReference type="SAM" id="SignalP"/>
    </source>
</evidence>
<dbReference type="Proteomes" id="UP001491310">
    <property type="component" value="Unassembled WGS sequence"/>
</dbReference>
<feature type="signal peptide" evidence="1">
    <location>
        <begin position="1"/>
        <end position="43"/>
    </location>
</feature>